<feature type="active site" description="Cysteine persulfide intermediate" evidence="3">
    <location>
        <position position="130"/>
    </location>
</feature>
<dbReference type="PANTHER" id="PTHR30592">
    <property type="entry name" value="FORMATE DEHYDROGENASE"/>
    <property type="match status" value="1"/>
</dbReference>
<dbReference type="Gene3D" id="3.40.140.10">
    <property type="entry name" value="Cytidine Deaminase, domain 2"/>
    <property type="match status" value="1"/>
</dbReference>
<dbReference type="HAMAP" id="MF_00187">
    <property type="entry name" value="FdhD"/>
    <property type="match status" value="1"/>
</dbReference>
<dbReference type="GO" id="GO:0005737">
    <property type="term" value="C:cytoplasm"/>
    <property type="evidence" value="ECO:0007669"/>
    <property type="project" value="UniProtKB-SubCell"/>
</dbReference>
<sequence length="295" mass="29797">MTDSARHLPDPDIGPASPGGASLVDASHVRSVGPAGWRALPVAEAVAAEQAVALSYGEETHVVMMATPADLEDLAIGFTLAEGIVGDIGEISGVLVADLDVGMRLAIGIPPARAARLGERARNLPGRSGCGLCGIASIEAALRHLPPVPAGRPVRVAAVMAAVAALPAQQTLNRATGAVHAAAFADREGRLLAVREDVGRHNALDKLIGAAARAGLDPADGFLVLTSRCSMEMVQKAATAGFPMLVAISAPTALAIALADGCGLTLAAFARPDGFNLYAHPGRVIVPPAGVEGIP</sequence>
<organism evidence="5 6">
    <name type="scientific">Stella humosa</name>
    <dbReference type="NCBI Taxonomy" id="94"/>
    <lineage>
        <taxon>Bacteria</taxon>
        <taxon>Pseudomonadati</taxon>
        <taxon>Pseudomonadota</taxon>
        <taxon>Alphaproteobacteria</taxon>
        <taxon>Rhodospirillales</taxon>
        <taxon>Stellaceae</taxon>
        <taxon>Stella</taxon>
    </lineage>
</organism>
<name>A0A3N1MJ26_9PROT</name>
<evidence type="ECO:0000256" key="2">
    <source>
        <dbReference type="ARBA" id="ARBA00023150"/>
    </source>
</evidence>
<evidence type="ECO:0000256" key="1">
    <source>
        <dbReference type="ARBA" id="ARBA00022490"/>
    </source>
</evidence>
<comment type="caution">
    <text evidence="3">Lacks conserved residue(s) required for the propagation of feature annotation.</text>
</comment>
<comment type="subcellular location">
    <subcellularLocation>
        <location evidence="3">Cytoplasm</location>
    </subcellularLocation>
</comment>
<evidence type="ECO:0000256" key="4">
    <source>
        <dbReference type="SAM" id="MobiDB-lite"/>
    </source>
</evidence>
<dbReference type="RefSeq" id="WP_245978109.1">
    <property type="nucleotide sequence ID" value="NZ_AP019700.1"/>
</dbReference>
<dbReference type="GO" id="GO:0016783">
    <property type="term" value="F:sulfurtransferase activity"/>
    <property type="evidence" value="ECO:0007669"/>
    <property type="project" value="InterPro"/>
</dbReference>
<comment type="caution">
    <text evidence="5">The sequence shown here is derived from an EMBL/GenBank/DDBJ whole genome shotgun (WGS) entry which is preliminary data.</text>
</comment>
<gene>
    <name evidence="3" type="primary">fdhD</name>
    <name evidence="5" type="ORF">EDC65_0021</name>
</gene>
<dbReference type="NCBIfam" id="TIGR00129">
    <property type="entry name" value="fdhD_narQ"/>
    <property type="match status" value="1"/>
</dbReference>
<comment type="similarity">
    <text evidence="3">Belongs to the FdhD family.</text>
</comment>
<dbReference type="PANTHER" id="PTHR30592:SF1">
    <property type="entry name" value="SULFUR CARRIER PROTEIN FDHD"/>
    <property type="match status" value="1"/>
</dbReference>
<keyword evidence="6" id="KW-1185">Reference proteome</keyword>
<evidence type="ECO:0000313" key="6">
    <source>
        <dbReference type="Proteomes" id="UP000278222"/>
    </source>
</evidence>
<dbReference type="InterPro" id="IPR003786">
    <property type="entry name" value="FdhD"/>
</dbReference>
<dbReference type="SUPFAM" id="SSF53927">
    <property type="entry name" value="Cytidine deaminase-like"/>
    <property type="match status" value="1"/>
</dbReference>
<feature type="region of interest" description="Disordered" evidence="4">
    <location>
        <begin position="1"/>
        <end position="20"/>
    </location>
</feature>
<dbReference type="InterPro" id="IPR016193">
    <property type="entry name" value="Cytidine_deaminase-like"/>
</dbReference>
<keyword evidence="1 3" id="KW-0963">Cytoplasm</keyword>
<keyword evidence="2 3" id="KW-0501">Molybdenum cofactor biosynthesis</keyword>
<dbReference type="Pfam" id="PF02634">
    <property type="entry name" value="FdhD-NarQ"/>
    <property type="match status" value="1"/>
</dbReference>
<evidence type="ECO:0000256" key="3">
    <source>
        <dbReference type="HAMAP-Rule" id="MF_00187"/>
    </source>
</evidence>
<evidence type="ECO:0000313" key="5">
    <source>
        <dbReference type="EMBL" id="ROQ03339.1"/>
    </source>
</evidence>
<dbReference type="EMBL" id="RJKX01000001">
    <property type="protein sequence ID" value="ROQ03339.1"/>
    <property type="molecule type" value="Genomic_DNA"/>
</dbReference>
<feature type="compositionally biased region" description="Basic and acidic residues" evidence="4">
    <location>
        <begin position="1"/>
        <end position="10"/>
    </location>
</feature>
<accession>A0A3N1MJ26</accession>
<dbReference type="Gene3D" id="3.10.20.10">
    <property type="match status" value="1"/>
</dbReference>
<protein>
    <recommendedName>
        <fullName evidence="3">Sulfur carrier protein FdhD</fullName>
    </recommendedName>
</protein>
<dbReference type="GO" id="GO:0097163">
    <property type="term" value="F:sulfur carrier activity"/>
    <property type="evidence" value="ECO:0007669"/>
    <property type="project" value="UniProtKB-UniRule"/>
</dbReference>
<proteinExistence type="inferred from homology"/>
<comment type="function">
    <text evidence="3">Required for formate dehydrogenase (FDH) activity. Acts as a sulfur carrier protein that transfers sulfur from IscS to the molybdenum cofactor prior to its insertion into FDH.</text>
</comment>
<dbReference type="GO" id="GO:0006777">
    <property type="term" value="P:Mo-molybdopterin cofactor biosynthetic process"/>
    <property type="evidence" value="ECO:0007669"/>
    <property type="project" value="UniProtKB-UniRule"/>
</dbReference>
<reference evidence="5 6" key="1">
    <citation type="submission" date="2018-11" db="EMBL/GenBank/DDBJ databases">
        <title>Genomic Encyclopedia of Type Strains, Phase IV (KMG-IV): sequencing the most valuable type-strain genomes for metagenomic binning, comparative biology and taxonomic classification.</title>
        <authorList>
            <person name="Goeker M."/>
        </authorList>
    </citation>
    <scope>NUCLEOTIDE SEQUENCE [LARGE SCALE GENOMIC DNA]</scope>
    <source>
        <strain evidence="5 6">DSM 5900</strain>
    </source>
</reference>
<dbReference type="PIRSF" id="PIRSF015626">
    <property type="entry name" value="FdhD"/>
    <property type="match status" value="1"/>
</dbReference>
<dbReference type="AlphaFoldDB" id="A0A3N1MJ26"/>
<dbReference type="Proteomes" id="UP000278222">
    <property type="component" value="Unassembled WGS sequence"/>
</dbReference>